<proteinExistence type="predicted"/>
<dbReference type="AlphaFoldDB" id="A0A3G8M8F0"/>
<dbReference type="KEGG" id="mros:EHO51_10220"/>
<evidence type="ECO:0000313" key="2">
    <source>
        <dbReference type="Proteomes" id="UP000273982"/>
    </source>
</evidence>
<organism evidence="1 2">
    <name type="scientific">Methylocystis rosea</name>
    <dbReference type="NCBI Taxonomy" id="173366"/>
    <lineage>
        <taxon>Bacteria</taxon>
        <taxon>Pseudomonadati</taxon>
        <taxon>Pseudomonadota</taxon>
        <taxon>Alphaproteobacteria</taxon>
        <taxon>Hyphomicrobiales</taxon>
        <taxon>Methylocystaceae</taxon>
        <taxon>Methylocystis</taxon>
    </lineage>
</organism>
<dbReference type="RefSeq" id="WP_124738803.1">
    <property type="nucleotide sequence ID" value="NZ_CP034086.1"/>
</dbReference>
<reference evidence="1 2" key="1">
    <citation type="submission" date="2018-11" db="EMBL/GenBank/DDBJ databases">
        <title>Genome squencing of methanotrophic bacteria isolated from alkaline groundwater in Korea.</title>
        <authorList>
            <person name="Nguyen L.N."/>
        </authorList>
    </citation>
    <scope>NUCLEOTIDE SEQUENCE [LARGE SCALE GENOMIC DNA]</scope>
    <source>
        <strain evidence="1 2">GW6</strain>
    </source>
</reference>
<name>A0A3G8M8F0_9HYPH</name>
<dbReference type="EMBL" id="CP034086">
    <property type="protein sequence ID" value="AZG77078.1"/>
    <property type="molecule type" value="Genomic_DNA"/>
</dbReference>
<dbReference type="Proteomes" id="UP000273982">
    <property type="component" value="Chromosome"/>
</dbReference>
<protein>
    <submittedName>
        <fullName evidence="1">Uncharacterized protein</fullName>
    </submittedName>
</protein>
<evidence type="ECO:0000313" key="1">
    <source>
        <dbReference type="EMBL" id="AZG77078.1"/>
    </source>
</evidence>
<sequence>MSETAFCIQFVHLLSVFEWISRARFRRRIARLTPEQFSHAETNREVQRLRGAPAIRLGPNPGFVENHFVGFFEKPL</sequence>
<accession>A0A3G8M8F0</accession>
<gene>
    <name evidence="1" type="ORF">EHO51_10220</name>
</gene>